<reference evidence="1" key="1">
    <citation type="submission" date="2020-06" db="EMBL/GenBank/DDBJ databases">
        <authorList>
            <person name="Li T."/>
            <person name="Hu X."/>
            <person name="Zhang T."/>
            <person name="Song X."/>
            <person name="Zhang H."/>
            <person name="Dai N."/>
            <person name="Sheng W."/>
            <person name="Hou X."/>
            <person name="Wei L."/>
        </authorList>
    </citation>
    <scope>NUCLEOTIDE SEQUENCE</scope>
    <source>
        <strain evidence="1">KEN1</strain>
        <tissue evidence="1">Leaf</tissue>
    </source>
</reference>
<evidence type="ECO:0000313" key="1">
    <source>
        <dbReference type="EMBL" id="KAL0401588.1"/>
    </source>
</evidence>
<dbReference type="EMBL" id="JACGWN010000015">
    <property type="protein sequence ID" value="KAL0401588.1"/>
    <property type="molecule type" value="Genomic_DNA"/>
</dbReference>
<gene>
    <name evidence="1" type="ORF">Slati_4188700</name>
</gene>
<reference evidence="1" key="2">
    <citation type="journal article" date="2024" name="Plant">
        <title>Genomic evolution and insights into agronomic trait innovations of Sesamum species.</title>
        <authorList>
            <person name="Miao H."/>
            <person name="Wang L."/>
            <person name="Qu L."/>
            <person name="Liu H."/>
            <person name="Sun Y."/>
            <person name="Le M."/>
            <person name="Wang Q."/>
            <person name="Wei S."/>
            <person name="Zheng Y."/>
            <person name="Lin W."/>
            <person name="Duan Y."/>
            <person name="Cao H."/>
            <person name="Xiong S."/>
            <person name="Wang X."/>
            <person name="Wei L."/>
            <person name="Li C."/>
            <person name="Ma Q."/>
            <person name="Ju M."/>
            <person name="Zhao R."/>
            <person name="Li G."/>
            <person name="Mu C."/>
            <person name="Tian Q."/>
            <person name="Mei H."/>
            <person name="Zhang T."/>
            <person name="Gao T."/>
            <person name="Zhang H."/>
        </authorList>
    </citation>
    <scope>NUCLEOTIDE SEQUENCE</scope>
    <source>
        <strain evidence="1">KEN1</strain>
    </source>
</reference>
<comment type="caution">
    <text evidence="1">The sequence shown here is derived from an EMBL/GenBank/DDBJ whole genome shotgun (WGS) entry which is preliminary data.</text>
</comment>
<dbReference type="AlphaFoldDB" id="A0AAW2TAL1"/>
<protein>
    <submittedName>
        <fullName evidence="1">Uncharacterized protein</fullName>
    </submittedName>
</protein>
<accession>A0AAW2TAL1</accession>
<organism evidence="1">
    <name type="scientific">Sesamum latifolium</name>
    <dbReference type="NCBI Taxonomy" id="2727402"/>
    <lineage>
        <taxon>Eukaryota</taxon>
        <taxon>Viridiplantae</taxon>
        <taxon>Streptophyta</taxon>
        <taxon>Embryophyta</taxon>
        <taxon>Tracheophyta</taxon>
        <taxon>Spermatophyta</taxon>
        <taxon>Magnoliopsida</taxon>
        <taxon>eudicotyledons</taxon>
        <taxon>Gunneridae</taxon>
        <taxon>Pentapetalae</taxon>
        <taxon>asterids</taxon>
        <taxon>lamiids</taxon>
        <taxon>Lamiales</taxon>
        <taxon>Pedaliaceae</taxon>
        <taxon>Sesamum</taxon>
    </lineage>
</organism>
<name>A0AAW2TAL1_9LAMI</name>
<sequence>MRSSWDELVVNVLERFEDLDSEMVMTEFNKLHHETIVNAYLEKFEELKDQMLIFNRNLEQEFFMIKFISGLKEEVKSFVSACNPTSLNQVFILATKREHTVNAILKKAHQPNRNP</sequence>
<proteinExistence type="predicted"/>